<dbReference type="Proteomes" id="UP000557307">
    <property type="component" value="Unassembled WGS sequence"/>
</dbReference>
<feature type="chain" id="PRO_5033063505" evidence="1">
    <location>
        <begin position="21"/>
        <end position="376"/>
    </location>
</feature>
<feature type="signal peptide" evidence="1">
    <location>
        <begin position="1"/>
        <end position="20"/>
    </location>
</feature>
<dbReference type="AlphaFoldDB" id="A0A840TU63"/>
<comment type="caution">
    <text evidence="2">The sequence shown here is derived from an EMBL/GenBank/DDBJ whole genome shotgun (WGS) entry which is preliminary data.</text>
</comment>
<gene>
    <name evidence="2" type="ORF">HNQ92_005655</name>
</gene>
<keyword evidence="3" id="KW-1185">Reference proteome</keyword>
<reference evidence="2 3" key="1">
    <citation type="submission" date="2020-08" db="EMBL/GenBank/DDBJ databases">
        <title>Genomic Encyclopedia of Type Strains, Phase IV (KMG-IV): sequencing the most valuable type-strain genomes for metagenomic binning, comparative biology and taxonomic classification.</title>
        <authorList>
            <person name="Goeker M."/>
        </authorList>
    </citation>
    <scope>NUCLEOTIDE SEQUENCE [LARGE SCALE GENOMIC DNA]</scope>
    <source>
        <strain evidence="2 3">DSM 105074</strain>
    </source>
</reference>
<dbReference type="EMBL" id="JACHGF010000019">
    <property type="protein sequence ID" value="MBB5287491.1"/>
    <property type="molecule type" value="Genomic_DNA"/>
</dbReference>
<evidence type="ECO:0000313" key="2">
    <source>
        <dbReference type="EMBL" id="MBB5287491.1"/>
    </source>
</evidence>
<evidence type="ECO:0000256" key="1">
    <source>
        <dbReference type="SAM" id="SignalP"/>
    </source>
</evidence>
<dbReference type="RefSeq" id="WP_184179753.1">
    <property type="nucleotide sequence ID" value="NZ_JACHGF010000019.1"/>
</dbReference>
<proteinExistence type="predicted"/>
<evidence type="ECO:0000313" key="3">
    <source>
        <dbReference type="Proteomes" id="UP000557307"/>
    </source>
</evidence>
<keyword evidence="1" id="KW-0732">Signal</keyword>
<name>A0A840TU63_9BACT</name>
<sequence>MKKVLFILALSTAASTSSYAQEEGPAEPELTYRAVQVSFVPPLSTNGLQSTRYVNGFSLNILGGISGGLRGVELSSLFAVETGAVRGTQLAGLFNAVGGPVKGTQFGGIANLVRQEVTGAQFGGIVNVAQALDGVQFAGIANVAAQRVDGAQLAGIANVATQHLDGAQLAGIVNIAEAVEGTQVAGIVNVSAGNVKGAQIGLINVAGHVDGVQLGLINLAKDGYRRVELWGGEVLYGNVAYKMGGNRKFYSLFAVGATLPDSKNTRWGLGYGLGTNLDLGKKNQLSLEVLSYQIHEQKTSWKETNQLNQFRPSFIFPFHNQVALTLTPTFNVQVSQLKTADGTIGTEWVGWSVYNKLINGRTRVMMWPGLNVGIQF</sequence>
<accession>A0A840TU63</accession>
<protein>
    <submittedName>
        <fullName evidence="2">Uncharacterized protein</fullName>
    </submittedName>
</protein>
<organism evidence="2 3">
    <name type="scientific">Rhabdobacter roseus</name>
    <dbReference type="NCBI Taxonomy" id="1655419"/>
    <lineage>
        <taxon>Bacteria</taxon>
        <taxon>Pseudomonadati</taxon>
        <taxon>Bacteroidota</taxon>
        <taxon>Cytophagia</taxon>
        <taxon>Cytophagales</taxon>
        <taxon>Cytophagaceae</taxon>
        <taxon>Rhabdobacter</taxon>
    </lineage>
</organism>